<name>A0A094YNH5_9BACT</name>
<evidence type="ECO:0000313" key="2">
    <source>
        <dbReference type="Proteomes" id="UP000029452"/>
    </source>
</evidence>
<reference evidence="1 2" key="1">
    <citation type="submission" date="2014-06" db="EMBL/GenBank/DDBJ databases">
        <title>Draft genome sequence of iron oxidizing acidophile Leptospirillum ferriphilum DSM14647.</title>
        <authorList>
            <person name="Cardenas J.P."/>
            <person name="Lazcano M."/>
            <person name="Ossandon F.J."/>
            <person name="Corbett M."/>
            <person name="Holmes D.S."/>
            <person name="Watkin E."/>
        </authorList>
    </citation>
    <scope>NUCLEOTIDE SEQUENCE [LARGE SCALE GENOMIC DNA]</scope>
    <source>
        <strain evidence="1 2">DSM 14647</strain>
    </source>
</reference>
<dbReference type="EMBL" id="JPGK01000001">
    <property type="protein sequence ID" value="KGA94801.1"/>
    <property type="molecule type" value="Genomic_DNA"/>
</dbReference>
<dbReference type="PATRIC" id="fig|178606.4.peg.12"/>
<organism evidence="1 2">
    <name type="scientific">Leptospirillum ferriphilum</name>
    <dbReference type="NCBI Taxonomy" id="178606"/>
    <lineage>
        <taxon>Bacteria</taxon>
        <taxon>Pseudomonadati</taxon>
        <taxon>Nitrospirota</taxon>
        <taxon>Nitrospiria</taxon>
        <taxon>Nitrospirales</taxon>
        <taxon>Nitrospiraceae</taxon>
        <taxon>Leptospirillum</taxon>
    </lineage>
</organism>
<dbReference type="Proteomes" id="UP000029452">
    <property type="component" value="Unassembled WGS sequence"/>
</dbReference>
<evidence type="ECO:0000313" key="1">
    <source>
        <dbReference type="EMBL" id="KGA94801.1"/>
    </source>
</evidence>
<accession>A0A094YNH5</accession>
<comment type="caution">
    <text evidence="1">The sequence shown here is derived from an EMBL/GenBank/DDBJ whole genome shotgun (WGS) entry which is preliminary data.</text>
</comment>
<dbReference type="AlphaFoldDB" id="A0A094YNH5"/>
<proteinExistence type="predicted"/>
<protein>
    <submittedName>
        <fullName evidence="1">Uncharacterized protein</fullName>
    </submittedName>
</protein>
<sequence length="45" mass="4907">MSAGRFQIFHRHLRSESDPFAILDGEGFEVNPDRGAGFLGNPCSA</sequence>
<gene>
    <name evidence="1" type="ORF">LptCag_2235</name>
</gene>